<gene>
    <name evidence="1" type="ORF">WN48_00017</name>
</gene>
<dbReference type="AlphaFoldDB" id="A0A310SVM4"/>
<dbReference type="EMBL" id="KQ760085">
    <property type="protein sequence ID" value="OAD61963.1"/>
    <property type="molecule type" value="Genomic_DNA"/>
</dbReference>
<dbReference type="Proteomes" id="UP000250275">
    <property type="component" value="Unassembled WGS sequence"/>
</dbReference>
<name>A0A310SVM4_9HYME</name>
<reference evidence="1 2" key="1">
    <citation type="submission" date="2015-07" db="EMBL/GenBank/DDBJ databases">
        <title>The genome of Eufriesea mexicana.</title>
        <authorList>
            <person name="Pan H."/>
            <person name="Kapheim K."/>
        </authorList>
    </citation>
    <scope>NUCLEOTIDE SEQUENCE [LARGE SCALE GENOMIC DNA]</scope>
    <source>
        <strain evidence="1">0111107269</strain>
        <tissue evidence="1">Whole body</tissue>
    </source>
</reference>
<protein>
    <submittedName>
        <fullName evidence="1">Uncharacterized protein</fullName>
    </submittedName>
</protein>
<evidence type="ECO:0000313" key="2">
    <source>
        <dbReference type="Proteomes" id="UP000250275"/>
    </source>
</evidence>
<sequence length="82" mass="9449">MQSLGVIIATYFGSSCLYCFNDYDFCGESENWGDYTSICIGLFGVIKGICTKRECEYCMGVFWPKQEYYAKFGSYNGCLRRF</sequence>
<accession>A0A310SVM4</accession>
<evidence type="ECO:0000313" key="1">
    <source>
        <dbReference type="EMBL" id="OAD61963.1"/>
    </source>
</evidence>
<proteinExistence type="predicted"/>
<keyword evidence="2" id="KW-1185">Reference proteome</keyword>
<organism evidence="1 2">
    <name type="scientific">Eufriesea mexicana</name>
    <dbReference type="NCBI Taxonomy" id="516756"/>
    <lineage>
        <taxon>Eukaryota</taxon>
        <taxon>Metazoa</taxon>
        <taxon>Ecdysozoa</taxon>
        <taxon>Arthropoda</taxon>
        <taxon>Hexapoda</taxon>
        <taxon>Insecta</taxon>
        <taxon>Pterygota</taxon>
        <taxon>Neoptera</taxon>
        <taxon>Endopterygota</taxon>
        <taxon>Hymenoptera</taxon>
        <taxon>Apocrita</taxon>
        <taxon>Aculeata</taxon>
        <taxon>Apoidea</taxon>
        <taxon>Anthophila</taxon>
        <taxon>Apidae</taxon>
        <taxon>Eufriesea</taxon>
    </lineage>
</organism>